<accession>A0A9N9HJY5</accession>
<evidence type="ECO:0000313" key="1">
    <source>
        <dbReference type="EMBL" id="CAG8680257.1"/>
    </source>
</evidence>
<dbReference type="AlphaFoldDB" id="A0A9N9HJY5"/>
<dbReference type="Proteomes" id="UP000789396">
    <property type="component" value="Unassembled WGS sequence"/>
</dbReference>
<evidence type="ECO:0000313" key="2">
    <source>
        <dbReference type="Proteomes" id="UP000789396"/>
    </source>
</evidence>
<dbReference type="EMBL" id="CAJVPZ010017391">
    <property type="protein sequence ID" value="CAG8680257.1"/>
    <property type="molecule type" value="Genomic_DNA"/>
</dbReference>
<name>A0A9N9HJY5_9GLOM</name>
<feature type="non-terminal residue" evidence="1">
    <location>
        <position position="1"/>
    </location>
</feature>
<reference evidence="1" key="1">
    <citation type="submission" date="2021-06" db="EMBL/GenBank/DDBJ databases">
        <authorList>
            <person name="Kallberg Y."/>
            <person name="Tangrot J."/>
            <person name="Rosling A."/>
        </authorList>
    </citation>
    <scope>NUCLEOTIDE SEQUENCE</scope>
    <source>
        <strain evidence="1">IN212</strain>
    </source>
</reference>
<comment type="caution">
    <text evidence="1">The sequence shown here is derived from an EMBL/GenBank/DDBJ whole genome shotgun (WGS) entry which is preliminary data.</text>
</comment>
<protein>
    <submittedName>
        <fullName evidence="1">19216_t:CDS:1</fullName>
    </submittedName>
</protein>
<sequence length="50" mass="5659">SISCVATMDEKWEITAFAMINDRISKERLLKERRSDEGIGKELDAAKTTT</sequence>
<gene>
    <name evidence="1" type="ORF">RFULGI_LOCUS9585</name>
</gene>
<keyword evidence="2" id="KW-1185">Reference proteome</keyword>
<organism evidence="1 2">
    <name type="scientific">Racocetra fulgida</name>
    <dbReference type="NCBI Taxonomy" id="60492"/>
    <lineage>
        <taxon>Eukaryota</taxon>
        <taxon>Fungi</taxon>
        <taxon>Fungi incertae sedis</taxon>
        <taxon>Mucoromycota</taxon>
        <taxon>Glomeromycotina</taxon>
        <taxon>Glomeromycetes</taxon>
        <taxon>Diversisporales</taxon>
        <taxon>Gigasporaceae</taxon>
        <taxon>Racocetra</taxon>
    </lineage>
</organism>
<proteinExistence type="predicted"/>